<organism evidence="6 7">
    <name type="scientific">Hohaiivirga grylli</name>
    <dbReference type="NCBI Taxonomy" id="3133970"/>
    <lineage>
        <taxon>Bacteria</taxon>
        <taxon>Pseudomonadati</taxon>
        <taxon>Pseudomonadota</taxon>
        <taxon>Alphaproteobacteria</taxon>
        <taxon>Hyphomicrobiales</taxon>
        <taxon>Methylobacteriaceae</taxon>
        <taxon>Hohaiivirga</taxon>
    </lineage>
</organism>
<keyword evidence="2" id="KW-0092">Biotin</keyword>
<comment type="catalytic activity">
    <reaction evidence="4">
        <text>biotin + L-lysyl-[protein] + ATP = N(6)-biotinyl-L-lysyl-[protein] + AMP + diphosphate + H(+)</text>
        <dbReference type="Rhea" id="RHEA:11756"/>
        <dbReference type="Rhea" id="RHEA-COMP:9752"/>
        <dbReference type="Rhea" id="RHEA-COMP:10505"/>
        <dbReference type="ChEBI" id="CHEBI:15378"/>
        <dbReference type="ChEBI" id="CHEBI:29969"/>
        <dbReference type="ChEBI" id="CHEBI:30616"/>
        <dbReference type="ChEBI" id="CHEBI:33019"/>
        <dbReference type="ChEBI" id="CHEBI:57586"/>
        <dbReference type="ChEBI" id="CHEBI:83144"/>
        <dbReference type="ChEBI" id="CHEBI:456215"/>
        <dbReference type="EC" id="6.3.4.15"/>
    </reaction>
</comment>
<dbReference type="GO" id="GO:0004077">
    <property type="term" value="F:biotin--[biotin carboxyl-carrier protein] ligase activity"/>
    <property type="evidence" value="ECO:0007669"/>
    <property type="project" value="UniProtKB-EC"/>
</dbReference>
<dbReference type="InterPro" id="IPR004143">
    <property type="entry name" value="BPL_LPL_catalytic"/>
</dbReference>
<sequence length="261" mass="28449">MSDVILPVSLREKGYRLVWQAETGSTNEDAMQAAREGAETPCWYVARQQQAGRGRHGRQWLSPAGNLYASLLLKNPCSMVEAPQLGFVTGIALYDALKTLTGAQVPDLALKWPNDVLFNGQKLVGLLLESQCMGDQVHIVIGCGINVSHRPDNPQYPVAMLHDLNPDLSLSDVFSAFSLSFDHVLSVWQETRGLSAIERFHPIRELWLERAGGIGKSASVNLPNGKINGSFIGIDALGRLELDTGNGIKLIDAGDLFFPKA</sequence>
<dbReference type="EC" id="6.3.4.15" evidence="3"/>
<proteinExistence type="predicted"/>
<comment type="caution">
    <text evidence="6">The sequence shown here is derived from an EMBL/GenBank/DDBJ whole genome shotgun (WGS) entry which is preliminary data.</text>
</comment>
<dbReference type="Gene3D" id="3.30.930.10">
    <property type="entry name" value="Bira Bifunctional Protein, Domain 2"/>
    <property type="match status" value="1"/>
</dbReference>
<evidence type="ECO:0000259" key="5">
    <source>
        <dbReference type="PROSITE" id="PS51733"/>
    </source>
</evidence>
<gene>
    <name evidence="6" type="ORF">WJT86_06805</name>
</gene>
<dbReference type="InterPro" id="IPR004408">
    <property type="entry name" value="Biotin_CoA_COase_ligase"/>
</dbReference>
<keyword evidence="7" id="KW-1185">Reference proteome</keyword>
<dbReference type="PANTHER" id="PTHR12835">
    <property type="entry name" value="BIOTIN PROTEIN LIGASE"/>
    <property type="match status" value="1"/>
</dbReference>
<dbReference type="CDD" id="cd16442">
    <property type="entry name" value="BPL"/>
    <property type="match status" value="1"/>
</dbReference>
<evidence type="ECO:0000256" key="4">
    <source>
        <dbReference type="ARBA" id="ARBA00047846"/>
    </source>
</evidence>
<protein>
    <recommendedName>
        <fullName evidence="3">biotin--[biotin carboxyl-carrier protein] ligase</fullName>
        <ecNumber evidence="3">6.3.4.15</ecNumber>
    </recommendedName>
</protein>
<dbReference type="SUPFAM" id="SSF55681">
    <property type="entry name" value="Class II aaRS and biotin synthetases"/>
    <property type="match status" value="1"/>
</dbReference>
<dbReference type="Pfam" id="PF02237">
    <property type="entry name" value="BPL_C"/>
    <property type="match status" value="1"/>
</dbReference>
<dbReference type="Proteomes" id="UP001418637">
    <property type="component" value="Unassembled WGS sequence"/>
</dbReference>
<feature type="domain" description="BPL/LPL catalytic" evidence="5">
    <location>
        <begin position="2"/>
        <end position="189"/>
    </location>
</feature>
<evidence type="ECO:0000313" key="6">
    <source>
        <dbReference type="EMBL" id="MEN3930766.1"/>
    </source>
</evidence>
<dbReference type="EMBL" id="JBBYXI010000002">
    <property type="protein sequence ID" value="MEN3930766.1"/>
    <property type="molecule type" value="Genomic_DNA"/>
</dbReference>
<evidence type="ECO:0000256" key="1">
    <source>
        <dbReference type="ARBA" id="ARBA00022598"/>
    </source>
</evidence>
<name>A0ABV0BKG1_9HYPH</name>
<dbReference type="Pfam" id="PF03099">
    <property type="entry name" value="BPL_LplA_LipB"/>
    <property type="match status" value="1"/>
</dbReference>
<evidence type="ECO:0000256" key="3">
    <source>
        <dbReference type="ARBA" id="ARBA00024227"/>
    </source>
</evidence>
<dbReference type="PROSITE" id="PS51733">
    <property type="entry name" value="BPL_LPL_CATALYTIC"/>
    <property type="match status" value="1"/>
</dbReference>
<evidence type="ECO:0000313" key="7">
    <source>
        <dbReference type="Proteomes" id="UP001418637"/>
    </source>
</evidence>
<dbReference type="PANTHER" id="PTHR12835:SF5">
    <property type="entry name" value="BIOTIN--PROTEIN LIGASE"/>
    <property type="match status" value="1"/>
</dbReference>
<dbReference type="InterPro" id="IPR045864">
    <property type="entry name" value="aa-tRNA-synth_II/BPL/LPL"/>
</dbReference>
<dbReference type="RefSeq" id="WP_346336780.1">
    <property type="nucleotide sequence ID" value="NZ_JBBYXI010000002.1"/>
</dbReference>
<reference evidence="6 7" key="1">
    <citation type="submission" date="2024-04" db="EMBL/GenBank/DDBJ databases">
        <title>A novel species isolated from cricket.</title>
        <authorList>
            <person name="Wang H.-C."/>
        </authorList>
    </citation>
    <scope>NUCLEOTIDE SEQUENCE [LARGE SCALE GENOMIC DNA]</scope>
    <source>
        <strain evidence="6 7">WL0021</strain>
    </source>
</reference>
<evidence type="ECO:0000256" key="2">
    <source>
        <dbReference type="ARBA" id="ARBA00023267"/>
    </source>
</evidence>
<keyword evidence="1 6" id="KW-0436">Ligase</keyword>
<dbReference type="InterPro" id="IPR003142">
    <property type="entry name" value="BPL_C"/>
</dbReference>
<dbReference type="NCBIfam" id="TIGR00121">
    <property type="entry name" value="birA_ligase"/>
    <property type="match status" value="1"/>
</dbReference>
<accession>A0ABV0BKG1</accession>